<gene>
    <name evidence="1" type="ORF">K488DRAFT_43055</name>
</gene>
<evidence type="ECO:0000313" key="2">
    <source>
        <dbReference type="Proteomes" id="UP000814128"/>
    </source>
</evidence>
<name>A0ACB8QUI0_9AGAM</name>
<proteinExistence type="predicted"/>
<evidence type="ECO:0000313" key="1">
    <source>
        <dbReference type="EMBL" id="KAI0035516.1"/>
    </source>
</evidence>
<protein>
    <submittedName>
        <fullName evidence="1">Uncharacterized protein</fullName>
    </submittedName>
</protein>
<reference evidence="1" key="1">
    <citation type="submission" date="2021-02" db="EMBL/GenBank/DDBJ databases">
        <authorList>
            <consortium name="DOE Joint Genome Institute"/>
            <person name="Ahrendt S."/>
            <person name="Looney B.P."/>
            <person name="Miyauchi S."/>
            <person name="Morin E."/>
            <person name="Drula E."/>
            <person name="Courty P.E."/>
            <person name="Chicoki N."/>
            <person name="Fauchery L."/>
            <person name="Kohler A."/>
            <person name="Kuo A."/>
            <person name="Labutti K."/>
            <person name="Pangilinan J."/>
            <person name="Lipzen A."/>
            <person name="Riley R."/>
            <person name="Andreopoulos W."/>
            <person name="He G."/>
            <person name="Johnson J."/>
            <person name="Barry K.W."/>
            <person name="Grigoriev I.V."/>
            <person name="Nagy L."/>
            <person name="Hibbett D."/>
            <person name="Henrissat B."/>
            <person name="Matheny P.B."/>
            <person name="Labbe J."/>
            <person name="Martin F."/>
        </authorList>
    </citation>
    <scope>NUCLEOTIDE SEQUENCE</scope>
    <source>
        <strain evidence="1">EC-137</strain>
    </source>
</reference>
<keyword evidence="2" id="KW-1185">Reference proteome</keyword>
<dbReference type="EMBL" id="MU273483">
    <property type="protein sequence ID" value="KAI0035516.1"/>
    <property type="molecule type" value="Genomic_DNA"/>
</dbReference>
<reference evidence="1" key="2">
    <citation type="journal article" date="2022" name="New Phytol.">
        <title>Evolutionary transition to the ectomycorrhizal habit in the genomes of a hyperdiverse lineage of mushroom-forming fungi.</title>
        <authorList>
            <person name="Looney B."/>
            <person name="Miyauchi S."/>
            <person name="Morin E."/>
            <person name="Drula E."/>
            <person name="Courty P.E."/>
            <person name="Kohler A."/>
            <person name="Kuo A."/>
            <person name="LaButti K."/>
            <person name="Pangilinan J."/>
            <person name="Lipzen A."/>
            <person name="Riley R."/>
            <person name="Andreopoulos W."/>
            <person name="He G."/>
            <person name="Johnson J."/>
            <person name="Nolan M."/>
            <person name="Tritt A."/>
            <person name="Barry K.W."/>
            <person name="Grigoriev I.V."/>
            <person name="Nagy L.G."/>
            <person name="Hibbett D."/>
            <person name="Henrissat B."/>
            <person name="Matheny P.B."/>
            <person name="Labbe J."/>
            <person name="Martin F.M."/>
        </authorList>
    </citation>
    <scope>NUCLEOTIDE SEQUENCE</scope>
    <source>
        <strain evidence="1">EC-137</strain>
    </source>
</reference>
<comment type="caution">
    <text evidence="1">The sequence shown here is derived from an EMBL/GenBank/DDBJ whole genome shotgun (WGS) entry which is preliminary data.</text>
</comment>
<sequence length="438" mass="47240">MRTIAQAELRRLHNKRKRSASPPPDPAKRTRTTHPPNPAPVDVDDTPIYTLHALSVSSPVRKKLDITIHTKTLRIGNLSFPLRSLNRAFLLPTRGKAKPHWTIVLLSSDVPARPTKGATPSISSDFQVIFGVDAEPSTAVTTTTHPAPAQIHTKGTPARPHLLQFLRRLPVPVFEPSADVFSPVASGGSLGLAAYQGAKEGTLWFMPSGVLGEHKPVEFWPLEDLDTPEGDFEAVRLQSATGRTCSVFVRRRPEGNSECEEGEETEFAMIDGREQDGIRAWVRRYRNAFGKGEATVNDSVVDKGKAKAVDQGSKADVEHVAIDEGDSDSDSNFEVSSGEYDGGSPTSSSSEDEDSEDTREDDASGSDANDEANGGGQDAGDSDDDNEPLEPARSLLLRPGTVPKMSGAVMDMAVGMMMGDLMSRPTAEDGDEEDELVD</sequence>
<accession>A0ACB8QUI0</accession>
<dbReference type="Proteomes" id="UP000814128">
    <property type="component" value="Unassembled WGS sequence"/>
</dbReference>
<organism evidence="1 2">
    <name type="scientific">Vararia minispora EC-137</name>
    <dbReference type="NCBI Taxonomy" id="1314806"/>
    <lineage>
        <taxon>Eukaryota</taxon>
        <taxon>Fungi</taxon>
        <taxon>Dikarya</taxon>
        <taxon>Basidiomycota</taxon>
        <taxon>Agaricomycotina</taxon>
        <taxon>Agaricomycetes</taxon>
        <taxon>Russulales</taxon>
        <taxon>Lachnocladiaceae</taxon>
        <taxon>Vararia</taxon>
    </lineage>
</organism>